<dbReference type="AlphaFoldDB" id="A0A150GRZ1"/>
<evidence type="ECO:0000256" key="3">
    <source>
        <dbReference type="SAM" id="Coils"/>
    </source>
</evidence>
<dbReference type="GO" id="GO:0010468">
    <property type="term" value="P:regulation of gene expression"/>
    <property type="evidence" value="ECO:0007669"/>
    <property type="project" value="TreeGrafter"/>
</dbReference>
<feature type="coiled-coil region" evidence="3">
    <location>
        <begin position="659"/>
        <end position="686"/>
    </location>
</feature>
<feature type="compositionally biased region" description="Low complexity" evidence="4">
    <location>
        <begin position="1020"/>
        <end position="1045"/>
    </location>
</feature>
<dbReference type="GO" id="GO:0141052">
    <property type="term" value="F:histone H3 demethylase activity"/>
    <property type="evidence" value="ECO:0007669"/>
    <property type="project" value="UniProtKB-ARBA"/>
</dbReference>
<keyword evidence="2" id="KW-0408">Iron</keyword>
<dbReference type="PANTHER" id="PTHR10694">
    <property type="entry name" value="LYSINE-SPECIFIC DEMETHYLASE"/>
    <property type="match status" value="1"/>
</dbReference>
<dbReference type="InterPro" id="IPR003347">
    <property type="entry name" value="JmjC_dom"/>
</dbReference>
<proteinExistence type="predicted"/>
<dbReference type="GO" id="GO:0046872">
    <property type="term" value="F:metal ion binding"/>
    <property type="evidence" value="ECO:0007669"/>
    <property type="project" value="UniProtKB-KW"/>
</dbReference>
<dbReference type="PROSITE" id="PS51184">
    <property type="entry name" value="JMJC"/>
    <property type="match status" value="1"/>
</dbReference>
<feature type="region of interest" description="Disordered" evidence="4">
    <location>
        <begin position="477"/>
        <end position="496"/>
    </location>
</feature>
<feature type="region of interest" description="Disordered" evidence="4">
    <location>
        <begin position="97"/>
        <end position="144"/>
    </location>
</feature>
<feature type="compositionally biased region" description="Basic and acidic residues" evidence="4">
    <location>
        <begin position="994"/>
        <end position="1012"/>
    </location>
</feature>
<feature type="domain" description="JmjC" evidence="5">
    <location>
        <begin position="709"/>
        <end position="869"/>
    </location>
</feature>
<dbReference type="GO" id="GO:0005634">
    <property type="term" value="C:nucleus"/>
    <property type="evidence" value="ECO:0007669"/>
    <property type="project" value="TreeGrafter"/>
</dbReference>
<feature type="compositionally biased region" description="Low complexity" evidence="4">
    <location>
        <begin position="487"/>
        <end position="496"/>
    </location>
</feature>
<name>A0A150GRZ1_GONPE</name>
<feature type="compositionally biased region" description="Gly residues" evidence="4">
    <location>
        <begin position="102"/>
        <end position="115"/>
    </location>
</feature>
<feature type="compositionally biased region" description="Low complexity" evidence="4">
    <location>
        <begin position="116"/>
        <end position="125"/>
    </location>
</feature>
<dbReference type="PANTHER" id="PTHR10694:SF33">
    <property type="entry name" value="LYSINE-SPECIFIC DEMETHYLASE 5"/>
    <property type="match status" value="1"/>
</dbReference>
<dbReference type="Proteomes" id="UP000075714">
    <property type="component" value="Unassembled WGS sequence"/>
</dbReference>
<evidence type="ECO:0000256" key="4">
    <source>
        <dbReference type="SAM" id="MobiDB-lite"/>
    </source>
</evidence>
<dbReference type="Pfam" id="PF02373">
    <property type="entry name" value="JmjC"/>
    <property type="match status" value="1"/>
</dbReference>
<feature type="region of interest" description="Disordered" evidence="4">
    <location>
        <begin position="929"/>
        <end position="1129"/>
    </location>
</feature>
<protein>
    <recommendedName>
        <fullName evidence="5">JmjC domain-containing protein</fullName>
    </recommendedName>
</protein>
<comment type="caution">
    <text evidence="6">The sequence shown here is derived from an EMBL/GenBank/DDBJ whole genome shotgun (WGS) entry which is preliminary data.</text>
</comment>
<dbReference type="SMART" id="SM00558">
    <property type="entry name" value="JmjC"/>
    <property type="match status" value="1"/>
</dbReference>
<evidence type="ECO:0000313" key="7">
    <source>
        <dbReference type="Proteomes" id="UP000075714"/>
    </source>
</evidence>
<sequence>MVEALQRKESYGGGVSQRAVHLANHLRSTDPMLSDWLDRQARAAAAGGGSGTGGSAAGAPTASVKGAAAKLAAAAAADEAALPAAPAAAAAGGAAAEAAGSDGSGSGSGAEGGSAGAAAGTAGDAEAGGGKGEKRTAAERAKSSKGGAATALEYLTTTFAHLREQKTLVGGDKKDRLLKEVSGLRALRSGSINVLRGATAAATTMADMLAALKRADADGGGAAGAAGDGKAQCRRTAEAGKAAATGKAADGAARLRGELDNLTCVVVEDWRGEGGDGPEDTRLAMRLSTFVALALCSQRLIAELYQDMFITPQRAAALRPQRKRQRTAAEETVQTLDESPDSLDFVDFVEALHRRMPLRCGWMYANAIMPTAGEWDRVFGRQAGRLSGLYEGGPELDALGRAVLAFHHDRHESPILDVYELATRLRQQHAAAAAAATPAAAAPATINTPERAAATAALAGSATSSVILTTATADAGTATSCEPARPDGSCDSGSGAGADAATTASDPCAASSGAQPAAVLVEAHCCASPTTAAAGVVTHGSATPAAKASGLILARPGDSSGRSCGLDLGHLSCCCVAAAPLSDDFLGELLRQSTVGQAAEEVAATAAAAAAVKASKSCAGGPGGGGGVAGCLGGAVSAGGLASGATAPLTFDAAVAAAVEEEEELCAALQEELAAVAEASEAAEREGEAAAEAAAAAANAAAAPEARGSPSGPDGDANTTYLRGAYSHRLQLLPGVFFNYYIGSQAFTNTAWHVEDFLLQSINLMLVGRPKAWWWVPRDAEAAFKDYLEDQWEKEDVYTKSVPLASVSLERLVKLGVRRSVQLPGSIFLTSPGYAFHTTLSSGWSMADSANFMANIVGKDMHVLEDERPLEQYPPSEGRTCTGEWVRFNMRRIEQLRARNDPSYAPRQLTRVRAEAAARRTAAAAAAAEAAVKKEEREEEEVGPVGARAKAAGGGGSGAAGRGHQGDGETRPSKQQRTLGGACGSSKAAAPKSGDAKGRERDKEKKQNEQKGQHQHHKAQPAAAAAGKVAKATTAPAAAAPSASHLVTEPPSQRDLSQDIPTLGRQRHRKRKFDDDFIFDLPKPSNRRKPPAARSPSLPSGDGEPAPPAPSVPTAAAAEELPPPAREGAPAAPVVMVVKAEVEAAVVAPGAVAAGAVTGAAGAVAPAGPAIALEVQRHVAVA</sequence>
<dbReference type="Gene3D" id="2.60.120.650">
    <property type="entry name" value="Cupin"/>
    <property type="match status" value="1"/>
</dbReference>
<feature type="compositionally biased region" description="Low complexity" evidence="4">
    <location>
        <begin position="1112"/>
        <end position="1129"/>
    </location>
</feature>
<evidence type="ECO:0000256" key="1">
    <source>
        <dbReference type="ARBA" id="ARBA00022723"/>
    </source>
</evidence>
<organism evidence="6 7">
    <name type="scientific">Gonium pectorale</name>
    <name type="common">Green alga</name>
    <dbReference type="NCBI Taxonomy" id="33097"/>
    <lineage>
        <taxon>Eukaryota</taxon>
        <taxon>Viridiplantae</taxon>
        <taxon>Chlorophyta</taxon>
        <taxon>core chlorophytes</taxon>
        <taxon>Chlorophyceae</taxon>
        <taxon>CS clade</taxon>
        <taxon>Chlamydomonadales</taxon>
        <taxon>Volvocaceae</taxon>
        <taxon>Gonium</taxon>
    </lineage>
</organism>
<dbReference type="OrthoDB" id="545732at2759"/>
<keyword evidence="7" id="KW-1185">Reference proteome</keyword>
<keyword evidence="1" id="KW-0479">Metal-binding</keyword>
<reference evidence="7" key="1">
    <citation type="journal article" date="2016" name="Nat. Commun.">
        <title>The Gonium pectorale genome demonstrates co-option of cell cycle regulation during the evolution of multicellularity.</title>
        <authorList>
            <person name="Hanschen E.R."/>
            <person name="Marriage T.N."/>
            <person name="Ferris P.J."/>
            <person name="Hamaji T."/>
            <person name="Toyoda A."/>
            <person name="Fujiyama A."/>
            <person name="Neme R."/>
            <person name="Noguchi H."/>
            <person name="Minakuchi Y."/>
            <person name="Suzuki M."/>
            <person name="Kawai-Toyooka H."/>
            <person name="Smith D.R."/>
            <person name="Sparks H."/>
            <person name="Anderson J."/>
            <person name="Bakaric R."/>
            <person name="Luria V."/>
            <person name="Karger A."/>
            <person name="Kirschner M.W."/>
            <person name="Durand P.M."/>
            <person name="Michod R.E."/>
            <person name="Nozaki H."/>
            <person name="Olson B.J."/>
        </authorList>
    </citation>
    <scope>NUCLEOTIDE SEQUENCE [LARGE SCALE GENOMIC DNA]</scope>
    <source>
        <strain evidence="7">NIES-2863</strain>
    </source>
</reference>
<keyword evidence="3" id="KW-0175">Coiled coil</keyword>
<evidence type="ECO:0000313" key="6">
    <source>
        <dbReference type="EMBL" id="KXZ52607.1"/>
    </source>
</evidence>
<feature type="compositionally biased region" description="Basic and acidic residues" evidence="4">
    <location>
        <begin position="131"/>
        <end position="142"/>
    </location>
</feature>
<gene>
    <name evidence="6" type="ORF">GPECTOR_9g652</name>
</gene>
<evidence type="ECO:0000259" key="5">
    <source>
        <dbReference type="PROSITE" id="PS51184"/>
    </source>
</evidence>
<dbReference type="EMBL" id="LSYV01000010">
    <property type="protein sequence ID" value="KXZ52607.1"/>
    <property type="molecule type" value="Genomic_DNA"/>
</dbReference>
<evidence type="ECO:0000256" key="2">
    <source>
        <dbReference type="ARBA" id="ARBA00023004"/>
    </source>
</evidence>
<accession>A0A150GRZ1</accession>
<feature type="compositionally biased region" description="Gly residues" evidence="4">
    <location>
        <begin position="952"/>
        <end position="963"/>
    </location>
</feature>
<dbReference type="GO" id="GO:0000785">
    <property type="term" value="C:chromatin"/>
    <property type="evidence" value="ECO:0007669"/>
    <property type="project" value="TreeGrafter"/>
</dbReference>